<proteinExistence type="predicted"/>
<gene>
    <name evidence="2" type="ORF">QBC41DRAFT_266729</name>
</gene>
<protein>
    <submittedName>
        <fullName evidence="2">Uncharacterized protein</fullName>
    </submittedName>
</protein>
<evidence type="ECO:0000313" key="3">
    <source>
        <dbReference type="Proteomes" id="UP001174997"/>
    </source>
</evidence>
<feature type="region of interest" description="Disordered" evidence="1">
    <location>
        <begin position="1"/>
        <end position="51"/>
    </location>
</feature>
<feature type="compositionally biased region" description="Pro residues" evidence="1">
    <location>
        <begin position="33"/>
        <end position="43"/>
    </location>
</feature>
<dbReference type="Proteomes" id="UP001174997">
    <property type="component" value="Unassembled WGS sequence"/>
</dbReference>
<evidence type="ECO:0000256" key="1">
    <source>
        <dbReference type="SAM" id="MobiDB-lite"/>
    </source>
</evidence>
<dbReference type="PANTHER" id="PTHR42085">
    <property type="entry name" value="F-BOX DOMAIN-CONTAINING PROTEIN"/>
    <property type="match status" value="1"/>
</dbReference>
<reference evidence="2" key="1">
    <citation type="submission" date="2023-06" db="EMBL/GenBank/DDBJ databases">
        <title>Genome-scale phylogeny and comparative genomics of the fungal order Sordariales.</title>
        <authorList>
            <consortium name="Lawrence Berkeley National Laboratory"/>
            <person name="Hensen N."/>
            <person name="Bonometti L."/>
            <person name="Westerberg I."/>
            <person name="Brannstrom I.O."/>
            <person name="Guillou S."/>
            <person name="Cros-Aarteil S."/>
            <person name="Calhoun S."/>
            <person name="Haridas S."/>
            <person name="Kuo A."/>
            <person name="Mondo S."/>
            <person name="Pangilinan J."/>
            <person name="Riley R."/>
            <person name="Labutti K."/>
            <person name="Andreopoulos B."/>
            <person name="Lipzen A."/>
            <person name="Chen C."/>
            <person name="Yanf M."/>
            <person name="Daum C."/>
            <person name="Ng V."/>
            <person name="Clum A."/>
            <person name="Steindorff A."/>
            <person name="Ohm R."/>
            <person name="Martin F."/>
            <person name="Silar P."/>
            <person name="Natvig D."/>
            <person name="Lalanne C."/>
            <person name="Gautier V."/>
            <person name="Ament-Velasquez S.L."/>
            <person name="Kruys A."/>
            <person name="Hutchinson M.I."/>
            <person name="Powell A.J."/>
            <person name="Barry K."/>
            <person name="Miller A.N."/>
            <person name="Grigoriev I.V."/>
            <person name="Debuchy R."/>
            <person name="Gladieux P."/>
            <person name="Thoren M.H."/>
            <person name="Johannesson H."/>
        </authorList>
    </citation>
    <scope>NUCLEOTIDE SEQUENCE</scope>
    <source>
        <strain evidence="2">CBS 307.81</strain>
    </source>
</reference>
<evidence type="ECO:0000313" key="2">
    <source>
        <dbReference type="EMBL" id="KAK0673080.1"/>
    </source>
</evidence>
<dbReference type="InterPro" id="IPR038883">
    <property type="entry name" value="AN11006-like"/>
</dbReference>
<organism evidence="2 3">
    <name type="scientific">Cercophora samala</name>
    <dbReference type="NCBI Taxonomy" id="330535"/>
    <lineage>
        <taxon>Eukaryota</taxon>
        <taxon>Fungi</taxon>
        <taxon>Dikarya</taxon>
        <taxon>Ascomycota</taxon>
        <taxon>Pezizomycotina</taxon>
        <taxon>Sordariomycetes</taxon>
        <taxon>Sordariomycetidae</taxon>
        <taxon>Sordariales</taxon>
        <taxon>Lasiosphaeriaceae</taxon>
        <taxon>Cercophora</taxon>
    </lineage>
</organism>
<keyword evidence="3" id="KW-1185">Reference proteome</keyword>
<dbReference type="PANTHER" id="PTHR42085:SF2">
    <property type="entry name" value="F-BOX DOMAIN-CONTAINING PROTEIN"/>
    <property type="match status" value="1"/>
</dbReference>
<dbReference type="EMBL" id="JAULSY010000008">
    <property type="protein sequence ID" value="KAK0673080.1"/>
    <property type="molecule type" value="Genomic_DNA"/>
</dbReference>
<name>A0AA40DG51_9PEZI</name>
<sequence>MAKTKRKAGMATVGINGDAKRLRTSTGISPDESPLPPLPPSPPATDLENVLTSADENHPEALNGSSSSIPDRPQSGFERLPGEMRNLIYHHCLLANKTIIPRVRELPREGSRYPRNSTGGAVFGLALGTSRSICREVLTFFYGKNKFGLSIPYHKAWVNRIGRRNSACIRAITIHCEAREKQAENYLKEMQNALTKRFPDLRIIEYNCDWFALDNQQFFRRITAKHMARTWKYFKHLEMINLQHFSLPTNIRDSSPTWELLVKLCKQTKVRVVATHRQNILLTDRAAADWKKGKVVRGSISEEDRRD</sequence>
<dbReference type="AlphaFoldDB" id="A0AA40DG51"/>
<accession>A0AA40DG51</accession>
<comment type="caution">
    <text evidence="2">The sequence shown here is derived from an EMBL/GenBank/DDBJ whole genome shotgun (WGS) entry which is preliminary data.</text>
</comment>